<reference evidence="2 4" key="1">
    <citation type="journal article" date="2011" name="Nature">
        <title>The Medicago genome provides insight into the evolution of rhizobial symbioses.</title>
        <authorList>
            <person name="Young N.D."/>
            <person name="Debelle F."/>
            <person name="Oldroyd G.E."/>
            <person name="Geurts R."/>
            <person name="Cannon S.B."/>
            <person name="Udvardi M.K."/>
            <person name="Benedito V.A."/>
            <person name="Mayer K.F."/>
            <person name="Gouzy J."/>
            <person name="Schoof H."/>
            <person name="Van de Peer Y."/>
            <person name="Proost S."/>
            <person name="Cook D.R."/>
            <person name="Meyers B.C."/>
            <person name="Spannagl M."/>
            <person name="Cheung F."/>
            <person name="De Mita S."/>
            <person name="Krishnakumar V."/>
            <person name="Gundlach H."/>
            <person name="Zhou S."/>
            <person name="Mudge J."/>
            <person name="Bharti A.K."/>
            <person name="Murray J.D."/>
            <person name="Naoumkina M.A."/>
            <person name="Rosen B."/>
            <person name="Silverstein K.A."/>
            <person name="Tang H."/>
            <person name="Rombauts S."/>
            <person name="Zhao P.X."/>
            <person name="Zhou P."/>
            <person name="Barbe V."/>
            <person name="Bardou P."/>
            <person name="Bechner M."/>
            <person name="Bellec A."/>
            <person name="Berger A."/>
            <person name="Berges H."/>
            <person name="Bidwell S."/>
            <person name="Bisseling T."/>
            <person name="Choisne N."/>
            <person name="Couloux A."/>
            <person name="Denny R."/>
            <person name="Deshpande S."/>
            <person name="Dai X."/>
            <person name="Doyle J.J."/>
            <person name="Dudez A.M."/>
            <person name="Farmer A.D."/>
            <person name="Fouteau S."/>
            <person name="Franken C."/>
            <person name="Gibelin C."/>
            <person name="Gish J."/>
            <person name="Goldstein S."/>
            <person name="Gonzalez A.J."/>
            <person name="Green P.J."/>
            <person name="Hallab A."/>
            <person name="Hartog M."/>
            <person name="Hua A."/>
            <person name="Humphray S.J."/>
            <person name="Jeong D.H."/>
            <person name="Jing Y."/>
            <person name="Jocker A."/>
            <person name="Kenton S.M."/>
            <person name="Kim D.J."/>
            <person name="Klee K."/>
            <person name="Lai H."/>
            <person name="Lang C."/>
            <person name="Lin S."/>
            <person name="Macmil S.L."/>
            <person name="Magdelenat G."/>
            <person name="Matthews L."/>
            <person name="McCorrison J."/>
            <person name="Monaghan E.L."/>
            <person name="Mun J.H."/>
            <person name="Najar F.Z."/>
            <person name="Nicholson C."/>
            <person name="Noirot C."/>
            <person name="O'Bleness M."/>
            <person name="Paule C.R."/>
            <person name="Poulain J."/>
            <person name="Prion F."/>
            <person name="Qin B."/>
            <person name="Qu C."/>
            <person name="Retzel E.F."/>
            <person name="Riddle C."/>
            <person name="Sallet E."/>
            <person name="Samain S."/>
            <person name="Samson N."/>
            <person name="Sanders I."/>
            <person name="Saurat O."/>
            <person name="Scarpelli C."/>
            <person name="Schiex T."/>
            <person name="Segurens B."/>
            <person name="Severin A.J."/>
            <person name="Sherrier D.J."/>
            <person name="Shi R."/>
            <person name="Sims S."/>
            <person name="Singer S.R."/>
            <person name="Sinharoy S."/>
            <person name="Sterck L."/>
            <person name="Viollet A."/>
            <person name="Wang B.B."/>
            <person name="Wang K."/>
            <person name="Wang M."/>
            <person name="Wang X."/>
            <person name="Warfsmann J."/>
            <person name="Weissenbach J."/>
            <person name="White D.D."/>
            <person name="White J.D."/>
            <person name="Wiley G.B."/>
            <person name="Wincker P."/>
            <person name="Xing Y."/>
            <person name="Yang L."/>
            <person name="Yao Z."/>
            <person name="Ying F."/>
            <person name="Zhai J."/>
            <person name="Zhou L."/>
            <person name="Zuber A."/>
            <person name="Denarie J."/>
            <person name="Dixon R.A."/>
            <person name="May G.D."/>
            <person name="Schwartz D.C."/>
            <person name="Rogers J."/>
            <person name="Quetier F."/>
            <person name="Town C.D."/>
            <person name="Roe B.A."/>
        </authorList>
    </citation>
    <scope>NUCLEOTIDE SEQUENCE [LARGE SCALE GENOMIC DNA]</scope>
    <source>
        <strain evidence="2">A17</strain>
        <strain evidence="3 4">cv. Jemalong A17</strain>
    </source>
</reference>
<reference evidence="2 4" key="2">
    <citation type="journal article" date="2014" name="BMC Genomics">
        <title>An improved genome release (version Mt4.0) for the model legume Medicago truncatula.</title>
        <authorList>
            <person name="Tang H."/>
            <person name="Krishnakumar V."/>
            <person name="Bidwell S."/>
            <person name="Rosen B."/>
            <person name="Chan A."/>
            <person name="Zhou S."/>
            <person name="Gentzbittel L."/>
            <person name="Childs K.L."/>
            <person name="Yandell M."/>
            <person name="Gundlach H."/>
            <person name="Mayer K.F."/>
            <person name="Schwartz D.C."/>
            <person name="Town C.D."/>
        </authorList>
    </citation>
    <scope>GENOME REANNOTATION</scope>
    <source>
        <strain evidence="3 4">cv. Jemalong A17</strain>
    </source>
</reference>
<organism evidence="2 4">
    <name type="scientific">Medicago truncatula</name>
    <name type="common">Barrel medic</name>
    <name type="synonym">Medicago tribuloides</name>
    <dbReference type="NCBI Taxonomy" id="3880"/>
    <lineage>
        <taxon>Eukaryota</taxon>
        <taxon>Viridiplantae</taxon>
        <taxon>Streptophyta</taxon>
        <taxon>Embryophyta</taxon>
        <taxon>Tracheophyta</taxon>
        <taxon>Spermatophyta</taxon>
        <taxon>Magnoliopsida</taxon>
        <taxon>eudicotyledons</taxon>
        <taxon>Gunneridae</taxon>
        <taxon>Pentapetalae</taxon>
        <taxon>rosids</taxon>
        <taxon>fabids</taxon>
        <taxon>Fabales</taxon>
        <taxon>Fabaceae</taxon>
        <taxon>Papilionoideae</taxon>
        <taxon>50 kb inversion clade</taxon>
        <taxon>NPAAA clade</taxon>
        <taxon>Hologalegina</taxon>
        <taxon>IRL clade</taxon>
        <taxon>Trifolieae</taxon>
        <taxon>Medicago</taxon>
    </lineage>
</organism>
<reference evidence="3" key="3">
    <citation type="submission" date="2015-04" db="UniProtKB">
        <authorList>
            <consortium name="EnsemblPlants"/>
        </authorList>
    </citation>
    <scope>IDENTIFICATION</scope>
    <source>
        <strain evidence="3">cv. Jemalong A17</strain>
    </source>
</reference>
<protein>
    <submittedName>
        <fullName evidence="2 3">Uncharacterized protein</fullName>
    </submittedName>
</protein>
<dbReference type="AlphaFoldDB" id="G7IFU3"/>
<feature type="region of interest" description="Disordered" evidence="1">
    <location>
        <begin position="73"/>
        <end position="97"/>
    </location>
</feature>
<proteinExistence type="predicted"/>
<feature type="region of interest" description="Disordered" evidence="1">
    <location>
        <begin position="27"/>
        <end position="47"/>
    </location>
</feature>
<evidence type="ECO:0000313" key="3">
    <source>
        <dbReference type="EnsemblPlants" id="AES64694"/>
    </source>
</evidence>
<keyword evidence="4" id="KW-1185">Reference proteome</keyword>
<evidence type="ECO:0000313" key="2">
    <source>
        <dbReference type="EMBL" id="AES64694.1"/>
    </source>
</evidence>
<accession>G7IFU3</accession>
<dbReference type="HOGENOM" id="CLU_2349914_0_0_1"/>
<sequence>MPLMIHDYILKHLNYAFGLNQLHQSKSHASGDFEVKPSKSKDVSGDFSERIPAGIPHSVPHFRGIFPRGDGEKYSPCRHSGAGIGEVSPTPWIPRPP</sequence>
<feature type="compositionally biased region" description="Basic and acidic residues" evidence="1">
    <location>
        <begin position="29"/>
        <end position="47"/>
    </location>
</feature>
<dbReference type="PaxDb" id="3880-AES64694"/>
<evidence type="ECO:0000313" key="4">
    <source>
        <dbReference type="Proteomes" id="UP000002051"/>
    </source>
</evidence>
<dbReference type="EnsemblPlants" id="AES64694">
    <property type="protein sequence ID" value="AES64694"/>
    <property type="gene ID" value="MTR_2g028720"/>
</dbReference>
<dbReference type="EMBL" id="CM001218">
    <property type="protein sequence ID" value="AES64694.1"/>
    <property type="molecule type" value="Genomic_DNA"/>
</dbReference>
<evidence type="ECO:0000256" key="1">
    <source>
        <dbReference type="SAM" id="MobiDB-lite"/>
    </source>
</evidence>
<name>G7IFU3_MEDTR</name>
<gene>
    <name evidence="2" type="ordered locus">MTR_2g028720</name>
</gene>
<dbReference type="Proteomes" id="UP000002051">
    <property type="component" value="Chromosome 2"/>
</dbReference>